<protein>
    <submittedName>
        <fullName evidence="2">LIPaSe related</fullName>
    </submittedName>
</protein>
<dbReference type="PhylomeDB" id="O17377"/>
<keyword evidence="3" id="KW-1185">Reference proteome</keyword>
<dbReference type="STRING" id="6239.T13B5.7.1"/>
<dbReference type="InterPro" id="IPR029058">
    <property type="entry name" value="AB_hydrolase_fold"/>
</dbReference>
<evidence type="ECO:0000313" key="2">
    <source>
        <dbReference type="EMBL" id="CCD63493.1"/>
    </source>
</evidence>
<name>O17377_CAEEL</name>
<dbReference type="PaxDb" id="6239-T13B5.7"/>
<keyword evidence="1" id="KW-0732">Signal</keyword>
<dbReference type="OrthoDB" id="5853720at2759"/>
<dbReference type="InterPro" id="IPR002918">
    <property type="entry name" value="Lipase_EstA/Esterase_EstB"/>
</dbReference>
<dbReference type="Gene3D" id="3.40.50.1820">
    <property type="entry name" value="alpha/beta hydrolase"/>
    <property type="match status" value="1"/>
</dbReference>
<sequence>MKILFNSIALVVLATIVQAEFSDSFRNYFAGQPELLKVLSRNDLFGANRCFGGGNHVGGVKTERVPIIIVHAGASNAGVIQKYYRPQYIERGYSDETVYTTTWGNTTDTSQRNLEMKCEYVKQIRRLILAVSNFTNNQVDIVAHGEGSPIARKAVIGGKCVDTNEELGVPLTKSVRAFVSDKGINGGIPCDPKYDTRRTCLNMDIGLNCASKFMKDINAKGKREAVHSIHSLAQLRPWANKMNCGLDVYLIPDSKVFRYDYNGIEENVHRVVEILKNQ</sequence>
<dbReference type="KEGG" id="cel:CELE_T13B5.7"/>
<dbReference type="PeptideAtlas" id="O17377"/>
<dbReference type="FunCoup" id="O17377">
    <property type="interactions" value="3"/>
</dbReference>
<dbReference type="HOGENOM" id="CLU_049494_0_0_1"/>
<evidence type="ECO:0000256" key="1">
    <source>
        <dbReference type="SAM" id="SignalP"/>
    </source>
</evidence>
<feature type="chain" id="PRO_5004157096" evidence="1">
    <location>
        <begin position="20"/>
        <end position="278"/>
    </location>
</feature>
<evidence type="ECO:0000313" key="3">
    <source>
        <dbReference type="Proteomes" id="UP000001940"/>
    </source>
</evidence>
<feature type="signal peptide" evidence="1">
    <location>
        <begin position="1"/>
        <end position="19"/>
    </location>
</feature>
<dbReference type="UCSC" id="T13B5.7">
    <property type="organism name" value="c. elegans"/>
</dbReference>
<dbReference type="AlphaFoldDB" id="O17377"/>
<dbReference type="PANTHER" id="PTHR32015">
    <property type="entry name" value="FASTING INDUCED LIPASE"/>
    <property type="match status" value="1"/>
</dbReference>
<evidence type="ECO:0000313" key="4">
    <source>
        <dbReference type="WormBase" id="T13B5.7"/>
    </source>
</evidence>
<proteinExistence type="predicted"/>
<accession>O17377</accession>
<dbReference type="AGR" id="WB:WBGene00020474"/>
<dbReference type="EMBL" id="BX284602">
    <property type="protein sequence ID" value="CCD63493.1"/>
    <property type="molecule type" value="Genomic_DNA"/>
</dbReference>
<dbReference type="InParanoid" id="O17377"/>
<dbReference type="PANTHER" id="PTHR32015:SF7">
    <property type="entry name" value="LIPASE RELATED"/>
    <property type="match status" value="1"/>
</dbReference>
<dbReference type="RefSeq" id="NP_493916.2">
    <property type="nucleotide sequence ID" value="NM_061515.4"/>
</dbReference>
<gene>
    <name evidence="2 4" type="primary">lips-13</name>
    <name evidence="2" type="ORF">CELE_T13B5.7</name>
    <name evidence="4" type="ORF">T13B5.7</name>
</gene>
<dbReference type="Proteomes" id="UP000001940">
    <property type="component" value="Chromosome II"/>
</dbReference>
<organism evidence="2 3">
    <name type="scientific">Caenorhabditis elegans</name>
    <dbReference type="NCBI Taxonomy" id="6239"/>
    <lineage>
        <taxon>Eukaryota</taxon>
        <taxon>Metazoa</taxon>
        <taxon>Ecdysozoa</taxon>
        <taxon>Nematoda</taxon>
        <taxon>Chromadorea</taxon>
        <taxon>Rhabditida</taxon>
        <taxon>Rhabditina</taxon>
        <taxon>Rhabditomorpha</taxon>
        <taxon>Rhabditoidea</taxon>
        <taxon>Rhabditidae</taxon>
        <taxon>Peloderinae</taxon>
        <taxon>Caenorhabditis</taxon>
    </lineage>
</organism>
<dbReference type="GeneID" id="188469"/>
<dbReference type="GO" id="GO:0016042">
    <property type="term" value="P:lipid catabolic process"/>
    <property type="evidence" value="ECO:0000318"/>
    <property type="project" value="GO_Central"/>
</dbReference>
<dbReference type="Bgee" id="WBGene00020474">
    <property type="expression patterns" value="Expressed in material anatomical entity and 2 other cell types or tissues"/>
</dbReference>
<dbReference type="FunFam" id="3.40.50.1820:FF:000734">
    <property type="entry name" value="LIPaSe related"/>
    <property type="match status" value="1"/>
</dbReference>
<reference evidence="2 3" key="1">
    <citation type="journal article" date="1998" name="Science">
        <title>Genome sequence of the nematode C. elegans: a platform for investigating biology.</title>
        <authorList>
            <consortium name="The C. elegans sequencing consortium"/>
            <person name="Sulson J.E."/>
            <person name="Waterston R."/>
        </authorList>
    </citation>
    <scope>NUCLEOTIDE SEQUENCE [LARGE SCALE GENOMIC DNA]</scope>
    <source>
        <strain evidence="2 3">Bristol N2</strain>
    </source>
</reference>
<dbReference type="WormBase" id="T13B5.7">
    <property type="protein sequence ID" value="CE41933"/>
    <property type="gene ID" value="WBGene00020474"/>
    <property type="gene designation" value="lips-13"/>
</dbReference>
<dbReference type="GO" id="GO:0016298">
    <property type="term" value="F:lipase activity"/>
    <property type="evidence" value="ECO:0000318"/>
    <property type="project" value="GO_Central"/>
</dbReference>
<dbReference type="CTD" id="188469"/>
<dbReference type="eggNOG" id="ENOG502SK28">
    <property type="taxonomic scope" value="Eukaryota"/>
</dbReference>
<dbReference type="Pfam" id="PF01674">
    <property type="entry name" value="Lipase_2"/>
    <property type="match status" value="1"/>
</dbReference>